<evidence type="ECO:0000313" key="4">
    <source>
        <dbReference type="Proteomes" id="UP001178507"/>
    </source>
</evidence>
<dbReference type="SMART" id="SM00271">
    <property type="entry name" value="DnaJ"/>
    <property type="match status" value="1"/>
</dbReference>
<dbReference type="SUPFAM" id="SSF46565">
    <property type="entry name" value="Chaperone J-domain"/>
    <property type="match status" value="1"/>
</dbReference>
<reference evidence="3" key="1">
    <citation type="submission" date="2023-08" db="EMBL/GenBank/DDBJ databases">
        <authorList>
            <person name="Chen Y."/>
            <person name="Shah S."/>
            <person name="Dougan E. K."/>
            <person name="Thang M."/>
            <person name="Chan C."/>
        </authorList>
    </citation>
    <scope>NUCLEOTIDE SEQUENCE</scope>
</reference>
<dbReference type="Proteomes" id="UP001178507">
    <property type="component" value="Unassembled WGS sequence"/>
</dbReference>
<evidence type="ECO:0000256" key="1">
    <source>
        <dbReference type="SAM" id="Coils"/>
    </source>
</evidence>
<dbReference type="GO" id="GO:0005737">
    <property type="term" value="C:cytoplasm"/>
    <property type="evidence" value="ECO:0007669"/>
    <property type="project" value="TreeGrafter"/>
</dbReference>
<dbReference type="AlphaFoldDB" id="A0AA36NA23"/>
<feature type="domain" description="J" evidence="2">
    <location>
        <begin position="9"/>
        <end position="74"/>
    </location>
</feature>
<dbReference type="InterPro" id="IPR036869">
    <property type="entry name" value="J_dom_sf"/>
</dbReference>
<dbReference type="Gene3D" id="1.10.287.110">
    <property type="entry name" value="DnaJ domain"/>
    <property type="match status" value="1"/>
</dbReference>
<feature type="non-terminal residue" evidence="3">
    <location>
        <position position="1"/>
    </location>
</feature>
<dbReference type="EMBL" id="CAUJNA010003209">
    <property type="protein sequence ID" value="CAJ1395826.1"/>
    <property type="molecule type" value="Genomic_DNA"/>
</dbReference>
<protein>
    <recommendedName>
        <fullName evidence="2">J domain-containing protein</fullName>
    </recommendedName>
</protein>
<dbReference type="InterPro" id="IPR001623">
    <property type="entry name" value="DnaJ_domain"/>
</dbReference>
<dbReference type="PROSITE" id="PS50076">
    <property type="entry name" value="DNAJ_2"/>
    <property type="match status" value="1"/>
</dbReference>
<dbReference type="PANTHER" id="PTHR43096">
    <property type="entry name" value="DNAJ HOMOLOG 1, MITOCHONDRIAL-RELATED"/>
    <property type="match status" value="1"/>
</dbReference>
<dbReference type="GO" id="GO:0051082">
    <property type="term" value="F:unfolded protein binding"/>
    <property type="evidence" value="ECO:0007669"/>
    <property type="project" value="TreeGrafter"/>
</dbReference>
<dbReference type="GO" id="GO:0042026">
    <property type="term" value="P:protein refolding"/>
    <property type="evidence" value="ECO:0007669"/>
    <property type="project" value="TreeGrafter"/>
</dbReference>
<dbReference type="PANTHER" id="PTHR43096:SF10">
    <property type="entry name" value="CHAPERONE PROTEIN DNAJ A6, CHLOROPLASTIC"/>
    <property type="match status" value="1"/>
</dbReference>
<comment type="caution">
    <text evidence="3">The sequence shown here is derived from an EMBL/GenBank/DDBJ whole genome shotgun (WGS) entry which is preliminary data.</text>
</comment>
<dbReference type="PRINTS" id="PR00625">
    <property type="entry name" value="JDOMAIN"/>
</dbReference>
<feature type="coiled-coil region" evidence="1">
    <location>
        <begin position="90"/>
        <end position="117"/>
    </location>
</feature>
<organism evidence="3 4">
    <name type="scientific">Effrenium voratum</name>
    <dbReference type="NCBI Taxonomy" id="2562239"/>
    <lineage>
        <taxon>Eukaryota</taxon>
        <taxon>Sar</taxon>
        <taxon>Alveolata</taxon>
        <taxon>Dinophyceae</taxon>
        <taxon>Suessiales</taxon>
        <taxon>Symbiodiniaceae</taxon>
        <taxon>Effrenium</taxon>
    </lineage>
</organism>
<dbReference type="CDD" id="cd06257">
    <property type="entry name" value="DnaJ"/>
    <property type="match status" value="1"/>
</dbReference>
<evidence type="ECO:0000259" key="2">
    <source>
        <dbReference type="PROSITE" id="PS50076"/>
    </source>
</evidence>
<dbReference type="Pfam" id="PF00226">
    <property type="entry name" value="DnaJ"/>
    <property type="match status" value="1"/>
</dbReference>
<sequence length="128" mass="14746">MAPDLLKENHYATLGLPFGASEEEIRKAYLETMRLHHPDRCRETAESRARFLEVQAAWRCLSNSTRRLLYDLRNFGHSSVDGAQGPEAEAKLREQAKEQAELDLRNMEVELQRILQAERAKKGILVKQ</sequence>
<accession>A0AA36NA23</accession>
<evidence type="ECO:0000313" key="3">
    <source>
        <dbReference type="EMBL" id="CAJ1395826.1"/>
    </source>
</evidence>
<gene>
    <name evidence="3" type="ORF">EVOR1521_LOCUS20162</name>
</gene>
<proteinExistence type="predicted"/>
<name>A0AA36NA23_9DINO</name>
<keyword evidence="1" id="KW-0175">Coiled coil</keyword>
<keyword evidence="4" id="KW-1185">Reference proteome</keyword>